<comment type="caution">
    <text evidence="4">The sequence shown here is derived from an EMBL/GenBank/DDBJ whole genome shotgun (WGS) entry which is preliminary data.</text>
</comment>
<reference evidence="4 5" key="1">
    <citation type="submission" date="2016-09" db="EMBL/GenBank/DDBJ databases">
        <title>Couchioplanes caeruleus draft genome sequence.</title>
        <authorList>
            <person name="Sheehan J."/>
            <person name="Caffrey P."/>
        </authorList>
    </citation>
    <scope>NUCLEOTIDE SEQUENCE [LARGE SCALE GENOMIC DNA]</scope>
    <source>
        <strain evidence="4 5">DSM 43634</strain>
    </source>
</reference>
<feature type="chain" id="PRO_5009664058" evidence="3">
    <location>
        <begin position="31"/>
        <end position="257"/>
    </location>
</feature>
<sequence>MIAVRHRAALAATALAVAVATLAVPGRATAVEPGFEVRITELPPTFGAGAESRTLTVVASSDRRRCQKVRWSLVLQVEGPDLDEVEVERVEDDDDFPVQVERDDDIARITDQQLDPGELCRGRTVTARYRVSIDDDAESGRVVFASQAFTAGGTLLQETSGQSPVVGQERSTTPTESPSPEPEESAAEDEEATPQPDRTGDTIAGVPASSSGGTPSLLGPGLIVGAVLVFLGVGLLLRLRLRNRTARQAAMPARFYS</sequence>
<proteinExistence type="predicted"/>
<feature type="compositionally biased region" description="Polar residues" evidence="1">
    <location>
        <begin position="156"/>
        <end position="165"/>
    </location>
</feature>
<evidence type="ECO:0000256" key="2">
    <source>
        <dbReference type="SAM" id="Phobius"/>
    </source>
</evidence>
<keyword evidence="3" id="KW-0732">Signal</keyword>
<evidence type="ECO:0000256" key="3">
    <source>
        <dbReference type="SAM" id="SignalP"/>
    </source>
</evidence>
<feature type="region of interest" description="Disordered" evidence="1">
    <location>
        <begin position="155"/>
        <end position="215"/>
    </location>
</feature>
<dbReference type="Proteomes" id="UP000182486">
    <property type="component" value="Unassembled WGS sequence"/>
</dbReference>
<keyword evidence="2" id="KW-0812">Transmembrane</keyword>
<organism evidence="4 5">
    <name type="scientific">Couchioplanes caeruleus subsp. caeruleus</name>
    <dbReference type="NCBI Taxonomy" id="56427"/>
    <lineage>
        <taxon>Bacteria</taxon>
        <taxon>Bacillati</taxon>
        <taxon>Actinomycetota</taxon>
        <taxon>Actinomycetes</taxon>
        <taxon>Micromonosporales</taxon>
        <taxon>Micromonosporaceae</taxon>
        <taxon>Couchioplanes</taxon>
    </lineage>
</organism>
<keyword evidence="2" id="KW-0472">Membrane</keyword>
<evidence type="ECO:0000256" key="1">
    <source>
        <dbReference type="SAM" id="MobiDB-lite"/>
    </source>
</evidence>
<gene>
    <name evidence="4" type="ORF">BG844_25850</name>
</gene>
<dbReference type="AlphaFoldDB" id="A0A1K0G2J7"/>
<evidence type="ECO:0000313" key="4">
    <source>
        <dbReference type="EMBL" id="OJF11522.1"/>
    </source>
</evidence>
<keyword evidence="2" id="KW-1133">Transmembrane helix</keyword>
<accession>A0A1K0G2J7</accession>
<feature type="transmembrane region" description="Helical" evidence="2">
    <location>
        <begin position="217"/>
        <end position="237"/>
    </location>
</feature>
<feature type="compositionally biased region" description="Acidic residues" evidence="1">
    <location>
        <begin position="181"/>
        <end position="192"/>
    </location>
</feature>
<feature type="signal peptide" evidence="3">
    <location>
        <begin position="1"/>
        <end position="30"/>
    </location>
</feature>
<keyword evidence="5" id="KW-1185">Reference proteome</keyword>
<dbReference type="EMBL" id="MEIA01000314">
    <property type="protein sequence ID" value="OJF11522.1"/>
    <property type="molecule type" value="Genomic_DNA"/>
</dbReference>
<evidence type="ECO:0000313" key="5">
    <source>
        <dbReference type="Proteomes" id="UP000182486"/>
    </source>
</evidence>
<protein>
    <submittedName>
        <fullName evidence="4">Uncharacterized protein</fullName>
    </submittedName>
</protein>
<name>A0A1K0G2J7_9ACTN</name>